<evidence type="ECO:0000256" key="1">
    <source>
        <dbReference type="ARBA" id="ARBA00002672"/>
    </source>
</evidence>
<dbReference type="EMBL" id="FQXG01000009">
    <property type="protein sequence ID" value="SHI19190.1"/>
    <property type="molecule type" value="Genomic_DNA"/>
</dbReference>
<feature type="transmembrane region" description="Helical" evidence="10">
    <location>
        <begin position="42"/>
        <end position="61"/>
    </location>
</feature>
<dbReference type="OrthoDB" id="9791248at2"/>
<evidence type="ECO:0000256" key="6">
    <source>
        <dbReference type="ARBA" id="ARBA00022475"/>
    </source>
</evidence>
<dbReference type="RefSeq" id="WP_082766736.1">
    <property type="nucleotide sequence ID" value="NZ_FQXG01000009.1"/>
</dbReference>
<reference evidence="11 12" key="1">
    <citation type="submission" date="2016-11" db="EMBL/GenBank/DDBJ databases">
        <authorList>
            <person name="Jaros S."/>
            <person name="Januszkiewicz K."/>
            <person name="Wedrychowicz H."/>
        </authorList>
    </citation>
    <scope>NUCLEOTIDE SEQUENCE [LARGE SCALE GENOMIC DNA]</scope>
    <source>
        <strain evidence="11 12">DSM 16917</strain>
    </source>
</reference>
<dbReference type="STRING" id="299255.SAMN02745129_4638"/>
<feature type="transmembrane region" description="Helical" evidence="10">
    <location>
        <begin position="15"/>
        <end position="35"/>
    </location>
</feature>
<accession>A0A1M5Z4R0</accession>
<feature type="transmembrane region" description="Helical" evidence="10">
    <location>
        <begin position="128"/>
        <end position="149"/>
    </location>
</feature>
<evidence type="ECO:0000256" key="8">
    <source>
        <dbReference type="ARBA" id="ARBA00022989"/>
    </source>
</evidence>
<keyword evidence="6" id="KW-1003">Cell membrane</keyword>
<keyword evidence="9 10" id="KW-0472">Membrane</keyword>
<dbReference type="PANTHER" id="PTHR36122:SF2">
    <property type="entry name" value="NICOTINAMIDE RIBOSIDE TRANSPORTER PNUC"/>
    <property type="match status" value="1"/>
</dbReference>
<comment type="function">
    <text evidence="1">Required for nicotinamide riboside transport across the inner membrane.</text>
</comment>
<evidence type="ECO:0000256" key="2">
    <source>
        <dbReference type="ARBA" id="ARBA00004651"/>
    </source>
</evidence>
<name>A0A1M5Z4R0_9GAMM</name>
<keyword evidence="7 10" id="KW-0812">Transmembrane</keyword>
<dbReference type="PANTHER" id="PTHR36122">
    <property type="entry name" value="NICOTINAMIDE RIBOSIDE TRANSPORTER PNUC"/>
    <property type="match status" value="1"/>
</dbReference>
<dbReference type="GO" id="GO:0005886">
    <property type="term" value="C:plasma membrane"/>
    <property type="evidence" value="ECO:0007669"/>
    <property type="project" value="UniProtKB-SubCell"/>
</dbReference>
<evidence type="ECO:0000256" key="10">
    <source>
        <dbReference type="SAM" id="Phobius"/>
    </source>
</evidence>
<protein>
    <recommendedName>
        <fullName evidence="4">Nicotinamide riboside transporter PnuC</fullName>
    </recommendedName>
</protein>
<gene>
    <name evidence="11" type="ORF">SAMN02745129_4638</name>
</gene>
<feature type="transmembrane region" description="Helical" evidence="10">
    <location>
        <begin position="177"/>
        <end position="196"/>
    </location>
</feature>
<evidence type="ECO:0000256" key="9">
    <source>
        <dbReference type="ARBA" id="ARBA00023136"/>
    </source>
</evidence>
<evidence type="ECO:0000256" key="4">
    <source>
        <dbReference type="ARBA" id="ARBA00017522"/>
    </source>
</evidence>
<dbReference type="Proteomes" id="UP000184268">
    <property type="component" value="Unassembled WGS sequence"/>
</dbReference>
<evidence type="ECO:0000313" key="12">
    <source>
        <dbReference type="Proteomes" id="UP000184268"/>
    </source>
</evidence>
<keyword evidence="8 10" id="KW-1133">Transmembrane helix</keyword>
<evidence type="ECO:0000256" key="3">
    <source>
        <dbReference type="ARBA" id="ARBA00006669"/>
    </source>
</evidence>
<proteinExistence type="inferred from homology"/>
<evidence type="ECO:0000256" key="5">
    <source>
        <dbReference type="ARBA" id="ARBA00022448"/>
    </source>
</evidence>
<keyword evidence="5" id="KW-0813">Transport</keyword>
<sequence>MTTVSELLQGLWAETHALTGWEALAVVLAIAYLLLAMRQNQWCWAAAAVSTIIYTALFWQVALLMESALNLFYLVMAGVGFWQWRYGGGQGQGVAMVSWSWQRHLGLIAVTALVALGLGYLMDTRTHAELAYLDAMTTCFAVVTTYLLVKKVLENWIYWVVIDLASIYLYLQKGFMLSSGLYLLYVGMATVAYLRWRQEYRQSASYAEVRLAGS</sequence>
<keyword evidence="12" id="KW-1185">Reference proteome</keyword>
<organism evidence="11 12">
    <name type="scientific">Ferrimonas marina</name>
    <dbReference type="NCBI Taxonomy" id="299255"/>
    <lineage>
        <taxon>Bacteria</taxon>
        <taxon>Pseudomonadati</taxon>
        <taxon>Pseudomonadota</taxon>
        <taxon>Gammaproteobacteria</taxon>
        <taxon>Alteromonadales</taxon>
        <taxon>Ferrimonadaceae</taxon>
        <taxon>Ferrimonas</taxon>
    </lineage>
</organism>
<comment type="subcellular location">
    <subcellularLocation>
        <location evidence="2">Cell membrane</location>
        <topology evidence="2">Multi-pass membrane protein</topology>
    </subcellularLocation>
</comment>
<dbReference type="Pfam" id="PF04973">
    <property type="entry name" value="NMN_transporter"/>
    <property type="match status" value="1"/>
</dbReference>
<comment type="similarity">
    <text evidence="3">Belongs to the nicotinamide ribonucleoside (NR) uptake permease (TC 4.B.1) family.</text>
</comment>
<dbReference type="AlphaFoldDB" id="A0A1M5Z4R0"/>
<dbReference type="NCBIfam" id="TIGR01528">
    <property type="entry name" value="NMN_trans_PnuC"/>
    <property type="match status" value="1"/>
</dbReference>
<evidence type="ECO:0000313" key="11">
    <source>
        <dbReference type="EMBL" id="SHI19190.1"/>
    </source>
</evidence>
<feature type="transmembrane region" description="Helical" evidence="10">
    <location>
        <begin position="105"/>
        <end position="122"/>
    </location>
</feature>
<evidence type="ECO:0000256" key="7">
    <source>
        <dbReference type="ARBA" id="ARBA00022692"/>
    </source>
</evidence>
<dbReference type="GO" id="GO:0034257">
    <property type="term" value="F:nicotinamide riboside transmembrane transporter activity"/>
    <property type="evidence" value="ECO:0007669"/>
    <property type="project" value="InterPro"/>
</dbReference>
<dbReference type="InterPro" id="IPR006419">
    <property type="entry name" value="NMN_transpt_PnuC"/>
</dbReference>